<dbReference type="PANTHER" id="PTHR24020:SF20">
    <property type="entry name" value="PH DOMAIN-CONTAINING PROTEIN"/>
    <property type="match status" value="1"/>
</dbReference>
<dbReference type="Gene3D" id="3.40.50.410">
    <property type="entry name" value="von Willebrand factor, type A domain"/>
    <property type="match status" value="1"/>
</dbReference>
<dbReference type="SMART" id="SM00327">
    <property type="entry name" value="VWA"/>
    <property type="match status" value="1"/>
</dbReference>
<dbReference type="InterPro" id="IPR002035">
    <property type="entry name" value="VWF_A"/>
</dbReference>
<protein>
    <submittedName>
        <fullName evidence="2">Collagen alpha-1(XII) chain</fullName>
    </submittedName>
</protein>
<reference evidence="2" key="1">
    <citation type="journal article" date="2023" name="G3 (Bethesda)">
        <title>Whole genome assembly and annotation of the endangered Caribbean coral Acropora cervicornis.</title>
        <authorList>
            <person name="Selwyn J.D."/>
            <person name="Vollmer S.V."/>
        </authorList>
    </citation>
    <scope>NUCLEOTIDE SEQUENCE</scope>
    <source>
        <strain evidence="2">K2</strain>
    </source>
</reference>
<dbReference type="Pfam" id="PF00092">
    <property type="entry name" value="VWA"/>
    <property type="match status" value="1"/>
</dbReference>
<organism evidence="2 3">
    <name type="scientific">Acropora cervicornis</name>
    <name type="common">Staghorn coral</name>
    <dbReference type="NCBI Taxonomy" id="6130"/>
    <lineage>
        <taxon>Eukaryota</taxon>
        <taxon>Metazoa</taxon>
        <taxon>Cnidaria</taxon>
        <taxon>Anthozoa</taxon>
        <taxon>Hexacorallia</taxon>
        <taxon>Scleractinia</taxon>
        <taxon>Astrocoeniina</taxon>
        <taxon>Acroporidae</taxon>
        <taxon>Acropora</taxon>
    </lineage>
</organism>
<gene>
    <name evidence="2" type="ORF">P5673_015702</name>
</gene>
<accession>A0AAD9QHX1</accession>
<dbReference type="InterPro" id="IPR050525">
    <property type="entry name" value="ECM_Assembly_Org"/>
</dbReference>
<keyword evidence="2" id="KW-0176">Collagen</keyword>
<evidence type="ECO:0000313" key="2">
    <source>
        <dbReference type="EMBL" id="KAK2561231.1"/>
    </source>
</evidence>
<name>A0AAD9QHX1_ACRCE</name>
<dbReference type="PANTHER" id="PTHR24020">
    <property type="entry name" value="COLLAGEN ALPHA"/>
    <property type="match status" value="1"/>
</dbReference>
<comment type="caution">
    <text evidence="2">The sequence shown here is derived from an EMBL/GenBank/DDBJ whole genome shotgun (WGS) entry which is preliminary data.</text>
</comment>
<dbReference type="GO" id="GO:0005581">
    <property type="term" value="C:collagen trimer"/>
    <property type="evidence" value="ECO:0007669"/>
    <property type="project" value="UniProtKB-KW"/>
</dbReference>
<reference evidence="2" key="2">
    <citation type="journal article" date="2023" name="Science">
        <title>Genomic signatures of disease resistance in endangered staghorn corals.</title>
        <authorList>
            <person name="Vollmer S.V."/>
            <person name="Selwyn J.D."/>
            <person name="Despard B.A."/>
            <person name="Roesel C.L."/>
        </authorList>
    </citation>
    <scope>NUCLEOTIDE SEQUENCE</scope>
    <source>
        <strain evidence="2">K2</strain>
    </source>
</reference>
<proteinExistence type="predicted"/>
<feature type="domain" description="VWFA" evidence="1">
    <location>
        <begin position="2"/>
        <end position="178"/>
    </location>
</feature>
<dbReference type="EMBL" id="JARQWQ010000033">
    <property type="protein sequence ID" value="KAK2561231.1"/>
    <property type="molecule type" value="Genomic_DNA"/>
</dbReference>
<keyword evidence="3" id="KW-1185">Reference proteome</keyword>
<dbReference type="Proteomes" id="UP001249851">
    <property type="component" value="Unassembled WGS sequence"/>
</dbReference>
<dbReference type="AlphaFoldDB" id="A0AAD9QHX1"/>
<sequence>MDVSFIVDASQSVGLHNYHKVLEFVKKLAKALQISQSGSHASLVIFSDTARVQITLDEHDDIREFNKALKEAPYLGKRTRIDKGLRLASEGVFTSRAGMRPSSRRVAVLLTEGRQTRTFDSIPLRYAVQPLRLKRVDVFAVGIANDIRFDELSSATTRDQNVFLVKSFKGLNEIAEDLSEKMLTASIFLIQINKKYHVAA</sequence>
<dbReference type="PROSITE" id="PS50234">
    <property type="entry name" value="VWFA"/>
    <property type="match status" value="1"/>
</dbReference>
<dbReference type="InterPro" id="IPR036465">
    <property type="entry name" value="vWFA_dom_sf"/>
</dbReference>
<dbReference type="SUPFAM" id="SSF53300">
    <property type="entry name" value="vWA-like"/>
    <property type="match status" value="1"/>
</dbReference>
<dbReference type="PRINTS" id="PR00453">
    <property type="entry name" value="VWFADOMAIN"/>
</dbReference>
<evidence type="ECO:0000313" key="3">
    <source>
        <dbReference type="Proteomes" id="UP001249851"/>
    </source>
</evidence>
<evidence type="ECO:0000259" key="1">
    <source>
        <dbReference type="PROSITE" id="PS50234"/>
    </source>
</evidence>